<keyword evidence="2" id="KW-1185">Reference proteome</keyword>
<accession>A0A101NQ54</accession>
<gene>
    <name evidence="1" type="ORF">AQI95_41905</name>
</gene>
<comment type="caution">
    <text evidence="1">The sequence shown here is derived from an EMBL/GenBank/DDBJ whole genome shotgun (WGS) entry which is preliminary data.</text>
</comment>
<dbReference type="STRING" id="67386.AQI95_41905"/>
<dbReference type="EMBL" id="LMWN01000084">
    <property type="protein sequence ID" value="KUM97375.1"/>
    <property type="molecule type" value="Genomic_DNA"/>
</dbReference>
<sequence>MTGDGPGGDYAIQQVLESSSPANLPRAEENQLVALGSRIWLAEVTGTGRDRWPTYFGNEPLHTPYRDVRIQAGIARTVGGSPDRARVRLVWAGEDPAGEAEDGRSAQVLLTRSHAAWQPIR</sequence>
<organism evidence="1 2">
    <name type="scientific">Streptomyces yokosukanensis</name>
    <dbReference type="NCBI Taxonomy" id="67386"/>
    <lineage>
        <taxon>Bacteria</taxon>
        <taxon>Bacillati</taxon>
        <taxon>Actinomycetota</taxon>
        <taxon>Actinomycetes</taxon>
        <taxon>Kitasatosporales</taxon>
        <taxon>Streptomycetaceae</taxon>
        <taxon>Streptomyces</taxon>
    </lineage>
</organism>
<proteinExistence type="predicted"/>
<evidence type="ECO:0000313" key="1">
    <source>
        <dbReference type="EMBL" id="KUM97375.1"/>
    </source>
</evidence>
<dbReference type="OrthoDB" id="4244111at2"/>
<reference evidence="1 2" key="1">
    <citation type="submission" date="2015-10" db="EMBL/GenBank/DDBJ databases">
        <title>Draft genome sequence of Streptomyces yokosukanensis DSM 40224, type strain for the species Streptomyces yokosukanensis.</title>
        <authorList>
            <person name="Ruckert C."/>
            <person name="Winkler A."/>
            <person name="Kalinowski J."/>
            <person name="Kampfer P."/>
            <person name="Glaeser S."/>
        </authorList>
    </citation>
    <scope>NUCLEOTIDE SEQUENCE [LARGE SCALE GENOMIC DNA]</scope>
    <source>
        <strain evidence="1 2">DSM 40224</strain>
    </source>
</reference>
<dbReference type="Proteomes" id="UP000053127">
    <property type="component" value="Unassembled WGS sequence"/>
</dbReference>
<dbReference type="RefSeq" id="WP_079071935.1">
    <property type="nucleotide sequence ID" value="NZ_KQ948238.1"/>
</dbReference>
<evidence type="ECO:0000313" key="2">
    <source>
        <dbReference type="Proteomes" id="UP000053127"/>
    </source>
</evidence>
<name>A0A101NQ54_9ACTN</name>
<protein>
    <submittedName>
        <fullName evidence="1">Uncharacterized protein</fullName>
    </submittedName>
</protein>
<dbReference type="AlphaFoldDB" id="A0A101NQ54"/>